<comment type="caution">
    <text evidence="2">The sequence shown here is derived from an EMBL/GenBank/DDBJ whole genome shotgun (WGS) entry which is preliminary data.</text>
</comment>
<accession>A0ABN0PVF6</accession>
<feature type="transmembrane region" description="Helical" evidence="1">
    <location>
        <begin position="132"/>
        <end position="158"/>
    </location>
</feature>
<evidence type="ECO:0008006" key="4">
    <source>
        <dbReference type="Google" id="ProtNLM"/>
    </source>
</evidence>
<dbReference type="RefSeq" id="WP_004647642.1">
    <property type="nucleotide sequence ID" value="NZ_KI530565.1"/>
</dbReference>
<evidence type="ECO:0000256" key="1">
    <source>
        <dbReference type="SAM" id="Phobius"/>
    </source>
</evidence>
<dbReference type="InterPro" id="IPR049458">
    <property type="entry name" value="EpsG-like"/>
</dbReference>
<sequence>MKNIFIARKENVYTWILVFFLVLIIGGRGQTNDTQVYYNVFKLIPYYDFFDAASFYEDTRMEIGFGYFLKIIHFFSSSSFFLFSIVSFIIFFLYIKISINLKLNSLLLVLIYILSGFFIFQQFMQIRQALSTFLYLYAALIFFDKKFFISIFLFALSLSIHQTAFLPVAFFLLVLICFKIFVNLNKVGFFIISLLGLIVAFFLSKYFLINFLIASSEAVEGYLNSDFGNQVSIFGFNNIRMIVCYIFIFYLFFKNFNGVNIKYKFLFLSLTAGIGMKFGMLEIDILSGRLTTPFTIAELFLIVYLVFKSFSKSFSNILILLYILGLFIPAYFFQIDFQDFVKLYLIPLY</sequence>
<name>A0ABN0PVF6_ACILW</name>
<keyword evidence="1" id="KW-1133">Transmembrane helix</keyword>
<dbReference type="Pfam" id="PF14897">
    <property type="entry name" value="EpsG"/>
    <property type="match status" value="1"/>
</dbReference>
<organism evidence="2 3">
    <name type="scientific">Acinetobacter lwoffii NCTC 5866 = CIP 64.10 = NIPH 512</name>
    <dbReference type="NCBI Taxonomy" id="981327"/>
    <lineage>
        <taxon>Bacteria</taxon>
        <taxon>Pseudomonadati</taxon>
        <taxon>Pseudomonadota</taxon>
        <taxon>Gammaproteobacteria</taxon>
        <taxon>Moraxellales</taxon>
        <taxon>Moraxellaceae</taxon>
        <taxon>Acinetobacter</taxon>
    </lineage>
</organism>
<feature type="transmembrane region" description="Helical" evidence="1">
    <location>
        <begin position="68"/>
        <end position="95"/>
    </location>
</feature>
<dbReference type="EMBL" id="AYHO01000005">
    <property type="protein sequence ID" value="ESJ94571.1"/>
    <property type="molecule type" value="Genomic_DNA"/>
</dbReference>
<keyword evidence="1" id="KW-0472">Membrane</keyword>
<reference evidence="2 3" key="1">
    <citation type="submission" date="2013-10" db="EMBL/GenBank/DDBJ databases">
        <title>The Genome Sequence of Acinetobacter lwoffii NIPH 512.</title>
        <authorList>
            <consortium name="The Broad Institute Genomics Platform"/>
            <consortium name="The Broad Institute Genome Sequencing Center for Infectious Disease"/>
            <person name="Cerqueira G."/>
            <person name="Feldgarden M."/>
            <person name="Courvalin P."/>
            <person name="Grillot-Courvalin C."/>
            <person name="Clermont D."/>
            <person name="Rocha E."/>
            <person name="Yoon E.-J."/>
            <person name="Nemec A."/>
            <person name="Young S.K."/>
            <person name="Zeng Q."/>
            <person name="Gargeya S."/>
            <person name="Fitzgerald M."/>
            <person name="Abouelleil A."/>
            <person name="Alvarado L."/>
            <person name="Berlin A.M."/>
            <person name="Chapman S.B."/>
            <person name="Gainer-Dewar J."/>
            <person name="Goldberg J."/>
            <person name="Gnerre S."/>
            <person name="Griggs A."/>
            <person name="Gujja S."/>
            <person name="Hansen M."/>
            <person name="Howarth C."/>
            <person name="Imamovic A."/>
            <person name="Ireland A."/>
            <person name="Larimer J."/>
            <person name="McCowan C."/>
            <person name="Murphy C."/>
            <person name="Pearson M."/>
            <person name="Poon T.W."/>
            <person name="Priest M."/>
            <person name="Roberts A."/>
            <person name="Saif S."/>
            <person name="Shea T."/>
            <person name="Sykes S."/>
            <person name="Wortman J."/>
            <person name="Nusbaum C."/>
            <person name="Birren B."/>
        </authorList>
    </citation>
    <scope>NUCLEOTIDE SEQUENCE [LARGE SCALE GENOMIC DNA]</scope>
    <source>
        <strain evidence="2 3">NIPH 512</strain>
    </source>
</reference>
<gene>
    <name evidence="2" type="ORF">P800_02664</name>
</gene>
<feature type="transmembrane region" description="Helical" evidence="1">
    <location>
        <begin position="289"/>
        <end position="307"/>
    </location>
</feature>
<feature type="transmembrane region" description="Helical" evidence="1">
    <location>
        <begin position="314"/>
        <end position="333"/>
    </location>
</feature>
<keyword evidence="1" id="KW-0812">Transmembrane</keyword>
<protein>
    <recommendedName>
        <fullName evidence="4">EpsG family protein</fullName>
    </recommendedName>
</protein>
<evidence type="ECO:0000313" key="3">
    <source>
        <dbReference type="Proteomes" id="UP000018465"/>
    </source>
</evidence>
<feature type="transmembrane region" description="Helical" evidence="1">
    <location>
        <begin position="12"/>
        <end position="30"/>
    </location>
</feature>
<keyword evidence="3" id="KW-1185">Reference proteome</keyword>
<feature type="transmembrane region" description="Helical" evidence="1">
    <location>
        <begin position="189"/>
        <end position="213"/>
    </location>
</feature>
<feature type="transmembrane region" description="Helical" evidence="1">
    <location>
        <begin position="164"/>
        <end position="182"/>
    </location>
</feature>
<proteinExistence type="predicted"/>
<dbReference type="Proteomes" id="UP000018465">
    <property type="component" value="Unassembled WGS sequence"/>
</dbReference>
<evidence type="ECO:0000313" key="2">
    <source>
        <dbReference type="EMBL" id="ESJ94571.1"/>
    </source>
</evidence>
<feature type="transmembrane region" description="Helical" evidence="1">
    <location>
        <begin position="233"/>
        <end position="253"/>
    </location>
</feature>
<feature type="transmembrane region" description="Helical" evidence="1">
    <location>
        <begin position="101"/>
        <end position="120"/>
    </location>
</feature>